<keyword evidence="1" id="KW-1133">Transmembrane helix</keyword>
<reference evidence="2" key="1">
    <citation type="submission" date="2016-04" db="EMBL/GenBank/DDBJ databases">
        <authorList>
            <person name="Evans L.H."/>
            <person name="Alamgir A."/>
            <person name="Owens N."/>
            <person name="Weber N.D."/>
            <person name="Virtaneva K."/>
            <person name="Barbian K."/>
            <person name="Babar A."/>
            <person name="Rosenke K."/>
        </authorList>
    </citation>
    <scope>NUCLEOTIDE SEQUENCE</scope>
    <source>
        <strain evidence="2">Nono1</strain>
    </source>
</reference>
<evidence type="ECO:0000313" key="2">
    <source>
        <dbReference type="EMBL" id="SBO90578.1"/>
    </source>
</evidence>
<accession>A0A1M4DVK7</accession>
<proteinExistence type="predicted"/>
<dbReference type="AlphaFoldDB" id="A0A1M4DVK7"/>
<keyword evidence="1" id="KW-0472">Membrane</keyword>
<evidence type="ECO:0000256" key="1">
    <source>
        <dbReference type="SAM" id="Phobius"/>
    </source>
</evidence>
<feature type="transmembrane region" description="Helical" evidence="1">
    <location>
        <begin position="21"/>
        <end position="41"/>
    </location>
</feature>
<organism evidence="2">
    <name type="scientific">Nonomuraea gerenzanensis</name>
    <dbReference type="NCBI Taxonomy" id="93944"/>
    <lineage>
        <taxon>Bacteria</taxon>
        <taxon>Bacillati</taxon>
        <taxon>Actinomycetota</taxon>
        <taxon>Actinomycetes</taxon>
        <taxon>Streptosporangiales</taxon>
        <taxon>Streptosporangiaceae</taxon>
        <taxon>Nonomuraea</taxon>
    </lineage>
</organism>
<protein>
    <recommendedName>
        <fullName evidence="3">DUF4190 domain-containing protein</fullName>
    </recommendedName>
</protein>
<sequence length="42" mass="4632">MVTGHQARKEIRTGPYRGYNTAALGLVLGYVTLLGQLVMLLR</sequence>
<keyword evidence="1" id="KW-0812">Transmembrane</keyword>
<evidence type="ECO:0008006" key="3">
    <source>
        <dbReference type="Google" id="ProtNLM"/>
    </source>
</evidence>
<name>A0A1M4DVK7_9ACTN</name>
<gene>
    <name evidence="2" type="ORF">BN4615_P92</name>
</gene>
<dbReference type="EMBL" id="LT559118">
    <property type="protein sequence ID" value="SBO90578.1"/>
    <property type="molecule type" value="Genomic_DNA"/>
</dbReference>